<dbReference type="EMBL" id="AZHB01000040">
    <property type="protein sequence ID" value="OAA53086.1"/>
    <property type="molecule type" value="Genomic_DNA"/>
</dbReference>
<dbReference type="InterPro" id="IPR045010">
    <property type="entry name" value="MDR_fam"/>
</dbReference>
<dbReference type="FunFam" id="3.40.50.720:FF:000121">
    <property type="entry name" value="Prostaglandin reductase 2"/>
    <property type="match status" value="1"/>
</dbReference>
<reference evidence="6 7" key="1">
    <citation type="journal article" date="2016" name="Genome Biol. Evol.">
        <title>Divergent and convergent evolution of fungal pathogenicity.</title>
        <authorList>
            <person name="Shang Y."/>
            <person name="Xiao G."/>
            <person name="Zheng P."/>
            <person name="Cen K."/>
            <person name="Zhan S."/>
            <person name="Wang C."/>
        </authorList>
    </citation>
    <scope>NUCLEOTIDE SEQUENCE [LARGE SCALE GENOMIC DNA]</scope>
    <source>
        <strain evidence="6 7">ARSEF 2679</strain>
    </source>
</reference>
<dbReference type="InterPro" id="IPR020843">
    <property type="entry name" value="ER"/>
</dbReference>
<dbReference type="Gene3D" id="3.40.50.720">
    <property type="entry name" value="NAD(P)-binding Rossmann-like Domain"/>
    <property type="match status" value="1"/>
</dbReference>
<dbReference type="Gene3D" id="3.90.180.10">
    <property type="entry name" value="Medium-chain alcohol dehydrogenases, catalytic domain"/>
    <property type="match status" value="1"/>
</dbReference>
<keyword evidence="2" id="KW-0560">Oxidoreductase</keyword>
<comment type="pathway">
    <text evidence="1">Mycotoxin biosynthesis.</text>
</comment>
<evidence type="ECO:0000313" key="6">
    <source>
        <dbReference type="EMBL" id="OAA53086.1"/>
    </source>
</evidence>
<protein>
    <recommendedName>
        <fullName evidence="3">Dehydrogenase FUB6</fullName>
    </recommendedName>
    <alternativeName>
        <fullName evidence="4">Fusaric acid biosynthesis protein 6</fullName>
    </alternativeName>
</protein>
<evidence type="ECO:0000256" key="3">
    <source>
        <dbReference type="ARBA" id="ARBA00069006"/>
    </source>
</evidence>
<dbReference type="OrthoDB" id="809632at2759"/>
<dbReference type="Proteomes" id="UP000076744">
    <property type="component" value="Unassembled WGS sequence"/>
</dbReference>
<organism evidence="6 7">
    <name type="scientific">Cordyceps fumosorosea (strain ARSEF 2679)</name>
    <name type="common">Isaria fumosorosea</name>
    <dbReference type="NCBI Taxonomy" id="1081104"/>
    <lineage>
        <taxon>Eukaryota</taxon>
        <taxon>Fungi</taxon>
        <taxon>Dikarya</taxon>
        <taxon>Ascomycota</taxon>
        <taxon>Pezizomycotina</taxon>
        <taxon>Sordariomycetes</taxon>
        <taxon>Hypocreomycetidae</taxon>
        <taxon>Hypocreales</taxon>
        <taxon>Cordycipitaceae</taxon>
        <taxon>Cordyceps</taxon>
    </lineage>
</organism>
<dbReference type="Pfam" id="PF00107">
    <property type="entry name" value="ADH_zinc_N"/>
    <property type="match status" value="1"/>
</dbReference>
<comment type="caution">
    <text evidence="6">The sequence shown here is derived from an EMBL/GenBank/DDBJ whole genome shotgun (WGS) entry which is preliminary data.</text>
</comment>
<evidence type="ECO:0000313" key="7">
    <source>
        <dbReference type="Proteomes" id="UP000076744"/>
    </source>
</evidence>
<dbReference type="InterPro" id="IPR036291">
    <property type="entry name" value="NAD(P)-bd_dom_sf"/>
</dbReference>
<dbReference type="SUPFAM" id="SSF51735">
    <property type="entry name" value="NAD(P)-binding Rossmann-fold domains"/>
    <property type="match status" value="1"/>
</dbReference>
<dbReference type="GeneID" id="30025332"/>
<dbReference type="GO" id="GO:0016628">
    <property type="term" value="F:oxidoreductase activity, acting on the CH-CH group of donors, NAD or NADP as acceptor"/>
    <property type="evidence" value="ECO:0007669"/>
    <property type="project" value="InterPro"/>
</dbReference>
<dbReference type="CDD" id="cd05288">
    <property type="entry name" value="PGDH"/>
    <property type="match status" value="1"/>
</dbReference>
<evidence type="ECO:0000256" key="2">
    <source>
        <dbReference type="ARBA" id="ARBA00023002"/>
    </source>
</evidence>
<accession>A0A167LH53</accession>
<dbReference type="InterPro" id="IPR011032">
    <property type="entry name" value="GroES-like_sf"/>
</dbReference>
<name>A0A167LH53_CORFA</name>
<dbReference type="SUPFAM" id="SSF50129">
    <property type="entry name" value="GroES-like"/>
    <property type="match status" value="1"/>
</dbReference>
<dbReference type="PANTHER" id="PTHR43205">
    <property type="entry name" value="PROSTAGLANDIN REDUCTASE"/>
    <property type="match status" value="1"/>
</dbReference>
<evidence type="ECO:0000256" key="1">
    <source>
        <dbReference type="ARBA" id="ARBA00004685"/>
    </source>
</evidence>
<gene>
    <name evidence="6" type="ORF">ISF_09040</name>
</gene>
<dbReference type="InterPro" id="IPR013149">
    <property type="entry name" value="ADH-like_C"/>
</dbReference>
<sequence length="350" mass="38142">MAPSKTLIFKQIPKGLPVPGQDLVVETREVDLETPPPGGLVLEVLEASYDPYLRGRMREPTTKSYSPAFAINDPVTNATLSKVLKSDNPNFNVGDFVRAHTPIAEYVRLDEPAKFFAFKVTNPHSLDLSYFLGPLGMSGLTAWSSLYKIGQPKKGETIFVSSAAGSVGQIVGQIAKHEGLTVIGSVGSDDKLDFITKELGFDAGFNYKKEKPAEALPRLAPQGIDIYYENVGGEHLAAALDNMNVGGRIPVCGMISGYNQRAEERASISNLIQLVAKQILMQGFLVNAPGFGPDYFREHMEKLSAWLADGTFKSKLHFTEGIDNAAEGFVDMLEGRNFGKAILRIKSLDQ</sequence>
<dbReference type="SMART" id="SM00829">
    <property type="entry name" value="PKS_ER"/>
    <property type="match status" value="1"/>
</dbReference>
<dbReference type="Pfam" id="PF16884">
    <property type="entry name" value="ADH_N_2"/>
    <property type="match status" value="1"/>
</dbReference>
<keyword evidence="7" id="KW-1185">Reference proteome</keyword>
<evidence type="ECO:0000259" key="5">
    <source>
        <dbReference type="SMART" id="SM00829"/>
    </source>
</evidence>
<dbReference type="AlphaFoldDB" id="A0A167LH53"/>
<evidence type="ECO:0000256" key="4">
    <source>
        <dbReference type="ARBA" id="ARBA00083301"/>
    </source>
</evidence>
<dbReference type="STRING" id="1081104.A0A167LH53"/>
<dbReference type="RefSeq" id="XP_018700168.1">
    <property type="nucleotide sequence ID" value="XM_018852643.1"/>
</dbReference>
<dbReference type="PANTHER" id="PTHR43205:SF7">
    <property type="entry name" value="PROSTAGLANDIN REDUCTASE 1"/>
    <property type="match status" value="1"/>
</dbReference>
<dbReference type="InterPro" id="IPR041694">
    <property type="entry name" value="ADH_N_2"/>
</dbReference>
<feature type="domain" description="Enoyl reductase (ER)" evidence="5">
    <location>
        <begin position="20"/>
        <end position="343"/>
    </location>
</feature>
<proteinExistence type="predicted"/>